<dbReference type="OMA" id="QYKPGKV"/>
<feature type="compositionally biased region" description="Low complexity" evidence="5">
    <location>
        <begin position="236"/>
        <end position="254"/>
    </location>
</feature>
<name>A0A0D2LD41_HYPSF</name>
<reference evidence="8" key="1">
    <citation type="submission" date="2014-04" db="EMBL/GenBank/DDBJ databases">
        <title>Evolutionary Origins and Diversification of the Mycorrhizal Mutualists.</title>
        <authorList>
            <consortium name="DOE Joint Genome Institute"/>
            <consortium name="Mycorrhizal Genomics Consortium"/>
            <person name="Kohler A."/>
            <person name="Kuo A."/>
            <person name="Nagy L.G."/>
            <person name="Floudas D."/>
            <person name="Copeland A."/>
            <person name="Barry K.W."/>
            <person name="Cichocki N."/>
            <person name="Veneault-Fourrey C."/>
            <person name="LaButti K."/>
            <person name="Lindquist E.A."/>
            <person name="Lipzen A."/>
            <person name="Lundell T."/>
            <person name="Morin E."/>
            <person name="Murat C."/>
            <person name="Riley R."/>
            <person name="Ohm R."/>
            <person name="Sun H."/>
            <person name="Tunlid A."/>
            <person name="Henrissat B."/>
            <person name="Grigoriev I.V."/>
            <person name="Hibbett D.S."/>
            <person name="Martin F."/>
        </authorList>
    </citation>
    <scope>NUCLEOTIDE SEQUENCE [LARGE SCALE GENOMIC DNA]</scope>
    <source>
        <strain evidence="8">FD-334 SS-4</strain>
    </source>
</reference>
<evidence type="ECO:0000313" key="7">
    <source>
        <dbReference type="EMBL" id="KJA25272.1"/>
    </source>
</evidence>
<comment type="subcellular location">
    <subcellularLocation>
        <location evidence="1">Nucleus</location>
    </subcellularLocation>
</comment>
<dbReference type="GO" id="GO:0005737">
    <property type="term" value="C:cytoplasm"/>
    <property type="evidence" value="ECO:0007669"/>
    <property type="project" value="TreeGrafter"/>
</dbReference>
<gene>
    <name evidence="7" type="ORF">HYPSUDRAFT_37761</name>
</gene>
<comment type="similarity">
    <text evidence="2">Belongs to the RENT3 family.</text>
</comment>
<evidence type="ECO:0000256" key="5">
    <source>
        <dbReference type="SAM" id="MobiDB-lite"/>
    </source>
</evidence>
<dbReference type="Proteomes" id="UP000054270">
    <property type="component" value="Unassembled WGS sequence"/>
</dbReference>
<feature type="compositionally biased region" description="Basic and acidic residues" evidence="5">
    <location>
        <begin position="391"/>
        <end position="402"/>
    </location>
</feature>
<feature type="compositionally biased region" description="Basic and acidic residues" evidence="5">
    <location>
        <begin position="14"/>
        <end position="29"/>
    </location>
</feature>
<keyword evidence="4" id="KW-0539">Nucleus</keyword>
<dbReference type="GO" id="GO:0003729">
    <property type="term" value="F:mRNA binding"/>
    <property type="evidence" value="ECO:0007669"/>
    <property type="project" value="TreeGrafter"/>
</dbReference>
<feature type="compositionally biased region" description="Polar residues" evidence="5">
    <location>
        <begin position="326"/>
        <end position="339"/>
    </location>
</feature>
<evidence type="ECO:0000259" key="6">
    <source>
        <dbReference type="Pfam" id="PF03467"/>
    </source>
</evidence>
<evidence type="ECO:0000256" key="1">
    <source>
        <dbReference type="ARBA" id="ARBA00004123"/>
    </source>
</evidence>
<feature type="region of interest" description="Disordered" evidence="5">
    <location>
        <begin position="274"/>
        <end position="545"/>
    </location>
</feature>
<keyword evidence="3" id="KW-0866">Nonsense-mediated mRNA decay</keyword>
<dbReference type="InterPro" id="IPR005120">
    <property type="entry name" value="UPF3_dom"/>
</dbReference>
<dbReference type="Gene3D" id="3.30.70.330">
    <property type="match status" value="1"/>
</dbReference>
<feature type="compositionally biased region" description="Low complexity" evidence="5">
    <location>
        <begin position="274"/>
        <end position="320"/>
    </location>
</feature>
<keyword evidence="8" id="KW-1185">Reference proteome</keyword>
<dbReference type="STRING" id="945553.A0A0D2LD41"/>
<feature type="region of interest" description="Disordered" evidence="5">
    <location>
        <begin position="1"/>
        <end position="38"/>
    </location>
</feature>
<proteinExistence type="inferred from homology"/>
<dbReference type="GO" id="GO:0005730">
    <property type="term" value="C:nucleolus"/>
    <property type="evidence" value="ECO:0007669"/>
    <property type="project" value="TreeGrafter"/>
</dbReference>
<sequence length="545" mass="55848">MSTTAPVHTKPSKTRKEKEKEREKAERKASLPQQNERLKTVVRRLPPNLPEEIFWNSVQVWVSDDTAVWKIYCPGKLRKKLNKENIPSRAYIAFKDEDQLAAFSRGYDGHVFRDKAGVESQAVVEFAPYPKIPSEKRKADPRNGTIEKDEDYISFLETLKAAENAEPVSLETLIASAQPTPHPKTTPLLEALKAEKSANKDKEAILRNHAHYNNMSVAALRKEEKKKATAAPPPKADANGNAAAANSAQPSAKKGKKAAAAAAAAATATQNAKNAPQGAAAANAKNAPNTGAPGAQPAKPAKPSRPPRGSQNKAAAAAAKDAARTDTPTILSAPSTQPNASTSGTSAPASVAAPAAGAAGGGRRTRPVVGLASRQFEAALSGVSGLANAATERKRRERERDTQGAAANGGGGTPVPPTPTTAGSFARIDGSDTERPPPPAKAHVPPSPRKEKARRGGRGGAAGGGGGGAPPSTPQVKVPSILQRAPEPAQKDAPAASATAAPNGEGSVPPAEGSASGGGAGRGGRRGRGGGRGRGGAVANAPRGG</sequence>
<dbReference type="OrthoDB" id="18087at2759"/>
<evidence type="ECO:0000256" key="2">
    <source>
        <dbReference type="ARBA" id="ARBA00005991"/>
    </source>
</evidence>
<evidence type="ECO:0000313" key="8">
    <source>
        <dbReference type="Proteomes" id="UP000054270"/>
    </source>
</evidence>
<feature type="region of interest" description="Disordered" evidence="5">
    <location>
        <begin position="221"/>
        <end position="254"/>
    </location>
</feature>
<dbReference type="InterPro" id="IPR012677">
    <property type="entry name" value="Nucleotide-bd_a/b_plait_sf"/>
</dbReference>
<feature type="domain" description="UPF3" evidence="6">
    <location>
        <begin position="36"/>
        <end position="196"/>
    </location>
</feature>
<dbReference type="GO" id="GO:0000184">
    <property type="term" value="P:nuclear-transcribed mRNA catabolic process, nonsense-mediated decay"/>
    <property type="evidence" value="ECO:0007669"/>
    <property type="project" value="UniProtKB-KW"/>
</dbReference>
<accession>A0A0D2LD41</accession>
<dbReference type="CDD" id="cd12455">
    <property type="entry name" value="RRM_like_Smg4_UPF3"/>
    <property type="match status" value="1"/>
</dbReference>
<feature type="compositionally biased region" description="Low complexity" evidence="5">
    <location>
        <begin position="340"/>
        <end position="357"/>
    </location>
</feature>
<dbReference type="AlphaFoldDB" id="A0A0D2LD41"/>
<dbReference type="GO" id="GO:0045727">
    <property type="term" value="P:positive regulation of translation"/>
    <property type="evidence" value="ECO:0007669"/>
    <property type="project" value="TreeGrafter"/>
</dbReference>
<dbReference type="PANTHER" id="PTHR13112">
    <property type="entry name" value="UPF3 REGULATOR OF NONSENSE TRANSCRIPTS-LIKE PROTEIN"/>
    <property type="match status" value="1"/>
</dbReference>
<feature type="compositionally biased region" description="Gly residues" evidence="5">
    <location>
        <begin position="458"/>
        <end position="469"/>
    </location>
</feature>
<evidence type="ECO:0000256" key="3">
    <source>
        <dbReference type="ARBA" id="ARBA00023161"/>
    </source>
</evidence>
<feature type="compositionally biased region" description="Low complexity" evidence="5">
    <location>
        <begin position="491"/>
        <end position="514"/>
    </location>
</feature>
<organism evidence="7 8">
    <name type="scientific">Hypholoma sublateritium (strain FD-334 SS-4)</name>
    <dbReference type="NCBI Taxonomy" id="945553"/>
    <lineage>
        <taxon>Eukaryota</taxon>
        <taxon>Fungi</taxon>
        <taxon>Dikarya</taxon>
        <taxon>Basidiomycota</taxon>
        <taxon>Agaricomycotina</taxon>
        <taxon>Agaricomycetes</taxon>
        <taxon>Agaricomycetidae</taxon>
        <taxon>Agaricales</taxon>
        <taxon>Agaricineae</taxon>
        <taxon>Strophariaceae</taxon>
        <taxon>Hypholoma</taxon>
    </lineage>
</organism>
<dbReference type="Pfam" id="PF03467">
    <property type="entry name" value="Smg4_UPF3"/>
    <property type="match status" value="1"/>
</dbReference>
<dbReference type="InterPro" id="IPR039722">
    <property type="entry name" value="Upf3"/>
</dbReference>
<dbReference type="SUPFAM" id="SSF54928">
    <property type="entry name" value="RNA-binding domain, RBD"/>
    <property type="match status" value="1"/>
</dbReference>
<dbReference type="InterPro" id="IPR035979">
    <property type="entry name" value="RBD_domain_sf"/>
</dbReference>
<dbReference type="EMBL" id="KN817532">
    <property type="protein sequence ID" value="KJA25272.1"/>
    <property type="molecule type" value="Genomic_DNA"/>
</dbReference>
<dbReference type="PANTHER" id="PTHR13112:SF0">
    <property type="entry name" value="FI21285P1"/>
    <property type="match status" value="1"/>
</dbReference>
<protein>
    <recommendedName>
        <fullName evidence="6">UPF3 domain-containing protein</fullName>
    </recommendedName>
</protein>
<evidence type="ECO:0000256" key="4">
    <source>
        <dbReference type="ARBA" id="ARBA00023242"/>
    </source>
</evidence>